<feature type="region of interest" description="Disordered" evidence="1">
    <location>
        <begin position="45"/>
        <end position="86"/>
    </location>
</feature>
<evidence type="ECO:0000256" key="2">
    <source>
        <dbReference type="SAM" id="SignalP"/>
    </source>
</evidence>
<sequence length="181" mass="20661">MAPRNKMEPSLFLIFLNIQVAAGSQNQPQSFHAVAPPQYYSMYSIHQPQPMMPGTPQSAPHPTVGPQSEQQPKQPANPTQGQPILYQQTPHGFVPVQWQPQNPYSMMPCDVPQMPFYFPQYPAARDPELPLPRFNGDSHDYYGFLHSFTARFDNASWILRRYHATRELTERQAGQSSTHPQ</sequence>
<keyword evidence="2" id="KW-0732">Signal</keyword>
<reference evidence="3 4" key="1">
    <citation type="submission" date="2022-04" db="EMBL/GenBank/DDBJ databases">
        <title>Chromosome-level reference genomes for two strains of Caenorhabditis briggsae: an improved platform for comparative genomics.</title>
        <authorList>
            <person name="Stevens L."/>
            <person name="Andersen E."/>
        </authorList>
    </citation>
    <scope>NUCLEOTIDE SEQUENCE [LARGE SCALE GENOMIC DNA]</scope>
    <source>
        <strain evidence="3">VX34</strain>
        <tissue evidence="3">Whole-organism</tissue>
    </source>
</reference>
<proteinExistence type="predicted"/>
<dbReference type="AlphaFoldDB" id="A0AAE9E1F1"/>
<feature type="chain" id="PRO_5042219672" evidence="2">
    <location>
        <begin position="24"/>
        <end position="181"/>
    </location>
</feature>
<gene>
    <name evidence="3" type="ORF">L5515_000107</name>
</gene>
<feature type="signal peptide" evidence="2">
    <location>
        <begin position="1"/>
        <end position="23"/>
    </location>
</feature>
<organism evidence="3 4">
    <name type="scientific">Caenorhabditis briggsae</name>
    <dbReference type="NCBI Taxonomy" id="6238"/>
    <lineage>
        <taxon>Eukaryota</taxon>
        <taxon>Metazoa</taxon>
        <taxon>Ecdysozoa</taxon>
        <taxon>Nematoda</taxon>
        <taxon>Chromadorea</taxon>
        <taxon>Rhabditida</taxon>
        <taxon>Rhabditina</taxon>
        <taxon>Rhabditomorpha</taxon>
        <taxon>Rhabditoidea</taxon>
        <taxon>Rhabditidae</taxon>
        <taxon>Peloderinae</taxon>
        <taxon>Caenorhabditis</taxon>
    </lineage>
</organism>
<protein>
    <submittedName>
        <fullName evidence="3">Uncharacterized protein</fullName>
    </submittedName>
</protein>
<evidence type="ECO:0000313" key="4">
    <source>
        <dbReference type="Proteomes" id="UP000829354"/>
    </source>
</evidence>
<accession>A0AAE9E1F1</accession>
<keyword evidence="4" id="KW-1185">Reference proteome</keyword>
<evidence type="ECO:0000256" key="1">
    <source>
        <dbReference type="SAM" id="MobiDB-lite"/>
    </source>
</evidence>
<dbReference type="EMBL" id="CP092620">
    <property type="protein sequence ID" value="UMM10236.1"/>
    <property type="molecule type" value="Genomic_DNA"/>
</dbReference>
<feature type="compositionally biased region" description="Polar residues" evidence="1">
    <location>
        <begin position="55"/>
        <end position="86"/>
    </location>
</feature>
<name>A0AAE9E1F1_CAEBR</name>
<dbReference type="Proteomes" id="UP000829354">
    <property type="component" value="Chromosome I"/>
</dbReference>
<evidence type="ECO:0000313" key="3">
    <source>
        <dbReference type="EMBL" id="UMM10236.1"/>
    </source>
</evidence>